<evidence type="ECO:0000313" key="6">
    <source>
        <dbReference type="Proteomes" id="UP000307943"/>
    </source>
</evidence>
<dbReference type="Pfam" id="PF01077">
    <property type="entry name" value="NIR_SIR"/>
    <property type="match status" value="1"/>
</dbReference>
<dbReference type="Proteomes" id="UP000307943">
    <property type="component" value="Unassembled WGS sequence"/>
</dbReference>
<keyword evidence="3" id="KW-0411">Iron-sulfur</keyword>
<evidence type="ECO:0000256" key="1">
    <source>
        <dbReference type="ARBA" id="ARBA00022723"/>
    </source>
</evidence>
<dbReference type="OrthoDB" id="9800558at2"/>
<dbReference type="InterPro" id="IPR006067">
    <property type="entry name" value="NO2/SO3_Rdtase_4Fe4S_dom"/>
</dbReference>
<dbReference type="InterPro" id="IPR045854">
    <property type="entry name" value="NO2/SO3_Rdtase_4Fe4S_sf"/>
</dbReference>
<protein>
    <submittedName>
        <fullName evidence="5">Nitrite reductase</fullName>
    </submittedName>
</protein>
<dbReference type="GO" id="GO:0016491">
    <property type="term" value="F:oxidoreductase activity"/>
    <property type="evidence" value="ECO:0007669"/>
    <property type="project" value="InterPro"/>
</dbReference>
<feature type="domain" description="Nitrite/sulphite reductase 4Fe-4S" evidence="4">
    <location>
        <begin position="102"/>
        <end position="204"/>
    </location>
</feature>
<dbReference type="SUPFAM" id="SSF56014">
    <property type="entry name" value="Nitrite and sulphite reductase 4Fe-4S domain-like"/>
    <property type="match status" value="1"/>
</dbReference>
<organism evidence="5 6">
    <name type="scientific">Paenibacillus hemerocallicola</name>
    <dbReference type="NCBI Taxonomy" id="1172614"/>
    <lineage>
        <taxon>Bacteria</taxon>
        <taxon>Bacillati</taxon>
        <taxon>Bacillota</taxon>
        <taxon>Bacilli</taxon>
        <taxon>Bacillales</taxon>
        <taxon>Paenibacillaceae</taxon>
        <taxon>Paenibacillus</taxon>
    </lineage>
</organism>
<evidence type="ECO:0000256" key="3">
    <source>
        <dbReference type="ARBA" id="ARBA00023014"/>
    </source>
</evidence>
<dbReference type="RefSeq" id="WP_139604426.1">
    <property type="nucleotide sequence ID" value="NZ_VDCQ01000034.1"/>
</dbReference>
<keyword evidence="2" id="KW-0408">Iron</keyword>
<gene>
    <name evidence="5" type="ORF">FE784_22175</name>
</gene>
<dbReference type="GO" id="GO:0020037">
    <property type="term" value="F:heme binding"/>
    <property type="evidence" value="ECO:0007669"/>
    <property type="project" value="InterPro"/>
</dbReference>
<keyword evidence="1" id="KW-0479">Metal-binding</keyword>
<dbReference type="GO" id="GO:0046872">
    <property type="term" value="F:metal ion binding"/>
    <property type="evidence" value="ECO:0007669"/>
    <property type="project" value="UniProtKB-KW"/>
</dbReference>
<sequence length="212" mass="23414">MGNKKFAVSPGFQKGGYLFKPEQLAVLGSIVGADAKIELTTFNQLYVEMQEERMDEVQVRLREVGLDIQPAGFYTKNLIACNFCRGAEEAGLHVATLLDRAVAGQEVPSPLKIGYAGCALGTSEPLLKDIAVVKMNEVYDIYVGGDAKGIKARLGQLYAWGVPEERLVPIVTGLIAIFQELGKKKERFWKFVERITIEELRKKTANPHVRGS</sequence>
<accession>A0A5C4T4P7</accession>
<dbReference type="EMBL" id="VDCQ01000034">
    <property type="protein sequence ID" value="TNJ64022.1"/>
    <property type="molecule type" value="Genomic_DNA"/>
</dbReference>
<evidence type="ECO:0000259" key="4">
    <source>
        <dbReference type="Pfam" id="PF01077"/>
    </source>
</evidence>
<name>A0A5C4T4P7_9BACL</name>
<evidence type="ECO:0000256" key="2">
    <source>
        <dbReference type="ARBA" id="ARBA00023004"/>
    </source>
</evidence>
<reference evidence="5 6" key="1">
    <citation type="submission" date="2019-05" db="EMBL/GenBank/DDBJ databases">
        <title>We sequenced the genome of Paenibacillus hemerocallicola KCTC 33185 for further insight into its adaptation and study the phylogeny of Paenibacillus.</title>
        <authorList>
            <person name="Narsing Rao M.P."/>
        </authorList>
    </citation>
    <scope>NUCLEOTIDE SEQUENCE [LARGE SCALE GENOMIC DNA]</scope>
    <source>
        <strain evidence="5 6">KCTC 33185</strain>
    </source>
</reference>
<evidence type="ECO:0000313" key="5">
    <source>
        <dbReference type="EMBL" id="TNJ64022.1"/>
    </source>
</evidence>
<keyword evidence="6" id="KW-1185">Reference proteome</keyword>
<dbReference type="AlphaFoldDB" id="A0A5C4T4P7"/>
<dbReference type="GO" id="GO:0051536">
    <property type="term" value="F:iron-sulfur cluster binding"/>
    <property type="evidence" value="ECO:0007669"/>
    <property type="project" value="UniProtKB-KW"/>
</dbReference>
<dbReference type="Gene3D" id="3.30.413.10">
    <property type="entry name" value="Sulfite Reductase Hemoprotein, domain 1"/>
    <property type="match status" value="1"/>
</dbReference>
<proteinExistence type="predicted"/>
<comment type="caution">
    <text evidence="5">The sequence shown here is derived from an EMBL/GenBank/DDBJ whole genome shotgun (WGS) entry which is preliminary data.</text>
</comment>